<dbReference type="PROSITE" id="PS00081">
    <property type="entry name" value="LIPOXYGENASE_2"/>
    <property type="match status" value="1"/>
</dbReference>
<dbReference type="PRINTS" id="PR00468">
    <property type="entry name" value="PLTLPOXGNASE"/>
</dbReference>
<evidence type="ECO:0000256" key="17">
    <source>
        <dbReference type="SAM" id="MobiDB-lite"/>
    </source>
</evidence>
<feature type="domain" description="Lipoxygenase" evidence="19">
    <location>
        <begin position="214"/>
        <end position="908"/>
    </location>
</feature>
<dbReference type="InterPro" id="IPR020834">
    <property type="entry name" value="LipOase_CS"/>
</dbReference>
<evidence type="ECO:0000313" key="20">
    <source>
        <dbReference type="EMBL" id="KAG9450644.1"/>
    </source>
</evidence>
<name>A0AAV7EPX9_ARIFI</name>
<evidence type="ECO:0000259" key="19">
    <source>
        <dbReference type="PROSITE" id="PS51393"/>
    </source>
</evidence>
<accession>A0AAV7EPX9</accession>
<feature type="compositionally biased region" description="Low complexity" evidence="17">
    <location>
        <begin position="293"/>
        <end position="303"/>
    </location>
</feature>
<evidence type="ECO:0000313" key="21">
    <source>
        <dbReference type="Proteomes" id="UP000825729"/>
    </source>
</evidence>
<evidence type="ECO:0000256" key="16">
    <source>
        <dbReference type="RuleBase" id="RU003975"/>
    </source>
</evidence>
<evidence type="ECO:0000256" key="13">
    <source>
        <dbReference type="ARBA" id="ARBA00023098"/>
    </source>
</evidence>
<feature type="region of interest" description="Disordered" evidence="17">
    <location>
        <begin position="260"/>
        <end position="304"/>
    </location>
</feature>
<dbReference type="PROSITE" id="PS51393">
    <property type="entry name" value="LIPOXYGENASE_3"/>
    <property type="match status" value="1"/>
</dbReference>
<dbReference type="InterPro" id="IPR036392">
    <property type="entry name" value="PLAT/LH2_dom_sf"/>
</dbReference>
<dbReference type="EC" id="1.13.11.-" evidence="16"/>
<dbReference type="GO" id="GO:0016702">
    <property type="term" value="F:oxidoreductase activity, acting on single donors with incorporation of molecular oxygen, incorporation of two atoms of oxygen"/>
    <property type="evidence" value="ECO:0007669"/>
    <property type="project" value="InterPro"/>
</dbReference>
<evidence type="ECO:0000256" key="15">
    <source>
        <dbReference type="PROSITE-ProRule" id="PRU00152"/>
    </source>
</evidence>
<dbReference type="InterPro" id="IPR001246">
    <property type="entry name" value="LipOase_plant"/>
</dbReference>
<keyword evidence="21" id="KW-1185">Reference proteome</keyword>
<comment type="subcellular location">
    <subcellularLocation>
        <location evidence="1">Plastid</location>
        <location evidence="1">Chloroplast</location>
    </subcellularLocation>
</comment>
<keyword evidence="14 16" id="KW-0275">Fatty acid biosynthesis</keyword>
<evidence type="ECO:0000256" key="5">
    <source>
        <dbReference type="ARBA" id="ARBA00022640"/>
    </source>
</evidence>
<dbReference type="Proteomes" id="UP000825729">
    <property type="component" value="Unassembled WGS sequence"/>
</dbReference>
<dbReference type="InterPro" id="IPR001024">
    <property type="entry name" value="PLAT/LH2_dom"/>
</dbReference>
<keyword evidence="9" id="KW-0809">Transit peptide</keyword>
<dbReference type="SUPFAM" id="SSF49723">
    <property type="entry name" value="Lipase/lipooxygenase domain (PLAT/LH2 domain)"/>
    <property type="match status" value="1"/>
</dbReference>
<comment type="caution">
    <text evidence="20">The sequence shown here is derived from an EMBL/GenBank/DDBJ whole genome shotgun (WGS) entry which is preliminary data.</text>
</comment>
<comment type="function">
    <text evidence="16">Plant lipoxygenase may be involved in a number of diverse aspects of plant physiology including growth and development, pest resistance, and senescence or responses to wounding.</text>
</comment>
<dbReference type="InterPro" id="IPR013819">
    <property type="entry name" value="LipOase_C"/>
</dbReference>
<keyword evidence="13" id="KW-0443">Lipid metabolism</keyword>
<dbReference type="GO" id="GO:0034440">
    <property type="term" value="P:lipid oxidation"/>
    <property type="evidence" value="ECO:0007669"/>
    <property type="project" value="InterPro"/>
</dbReference>
<comment type="caution">
    <text evidence="15">Lacks conserved residue(s) required for the propagation of feature annotation.</text>
</comment>
<reference evidence="20 21" key="1">
    <citation type="submission" date="2021-07" db="EMBL/GenBank/DDBJ databases">
        <title>The Aristolochia fimbriata genome: insights into angiosperm evolution, floral development and chemical biosynthesis.</title>
        <authorList>
            <person name="Jiao Y."/>
        </authorList>
    </citation>
    <scope>NUCLEOTIDE SEQUENCE [LARGE SCALE GENOMIC DNA]</scope>
    <source>
        <strain evidence="20">IBCAS-2021</strain>
        <tissue evidence="20">Leaf</tissue>
    </source>
</reference>
<dbReference type="PANTHER" id="PTHR11771">
    <property type="entry name" value="LIPOXYGENASE"/>
    <property type="match status" value="1"/>
</dbReference>
<dbReference type="GO" id="GO:0031408">
    <property type="term" value="P:oxylipin biosynthetic process"/>
    <property type="evidence" value="ECO:0007669"/>
    <property type="project" value="UniProtKB-UniRule"/>
</dbReference>
<dbReference type="PRINTS" id="PR00087">
    <property type="entry name" value="LIPOXYGENASE"/>
</dbReference>
<dbReference type="InterPro" id="IPR000907">
    <property type="entry name" value="LipOase"/>
</dbReference>
<evidence type="ECO:0000259" key="18">
    <source>
        <dbReference type="PROSITE" id="PS50095"/>
    </source>
</evidence>
<gene>
    <name evidence="20" type="ORF">H6P81_010609</name>
</gene>
<dbReference type="SUPFAM" id="SSF48484">
    <property type="entry name" value="Lipoxigenase"/>
    <property type="match status" value="1"/>
</dbReference>
<evidence type="ECO:0000256" key="11">
    <source>
        <dbReference type="ARBA" id="ARBA00023002"/>
    </source>
</evidence>
<dbReference type="InterPro" id="IPR036226">
    <property type="entry name" value="LipOase_C_sf"/>
</dbReference>
<dbReference type="FunFam" id="4.10.375.10:FF:000001">
    <property type="entry name" value="Lipoxygenase"/>
    <property type="match status" value="1"/>
</dbReference>
<keyword evidence="12" id="KW-0408">Iron</keyword>
<evidence type="ECO:0000256" key="2">
    <source>
        <dbReference type="ARBA" id="ARBA00009419"/>
    </source>
</evidence>
<feature type="domain" description="PLAT" evidence="18">
    <location>
        <begin position="81"/>
        <end position="211"/>
    </location>
</feature>
<evidence type="ECO:0000256" key="10">
    <source>
        <dbReference type="ARBA" id="ARBA00022964"/>
    </source>
</evidence>
<dbReference type="GO" id="GO:0009507">
    <property type="term" value="C:chloroplast"/>
    <property type="evidence" value="ECO:0007669"/>
    <property type="project" value="UniProtKB-SubCell"/>
</dbReference>
<dbReference type="Pfam" id="PF00305">
    <property type="entry name" value="Lipoxygenase"/>
    <property type="match status" value="1"/>
</dbReference>
<dbReference type="InterPro" id="IPR027433">
    <property type="entry name" value="Lipoxygenase_dom_3"/>
</dbReference>
<dbReference type="Gene3D" id="4.10.372.10">
    <property type="entry name" value="Lipoxygenase-1, Domain 3"/>
    <property type="match status" value="1"/>
</dbReference>
<sequence>MLKLQLNQLHQSNRAPCPILLPNTLPRGGSGSSALPRLPFPASLRRRPRNERAGRIRASVVDAGNESTVASATEKSFSVTAHVTVKPTVGGLLSNPLTRGLDEITDLLGKTLLLELVSSKLDPKTGKEKPTISAFAHKVEEKDHVVTYEARFEMNRDFGDLGAVLVTNEHHKEIFLESMTFHGIPYGPVNVTCNSWIHAESDNKEKRVFFTNKSYLPSETPDGLKTLREKELSTLRGDGTGERKAFERIYDYDTYNDLGDPDRDEDLKRPVLGGGEDFPYPRRCRTGRPPTKSDSSSESRGGSVYVPRDEAFSEVKQLTFSAKTVRSVLHALVPALETVLENERRFPFFSSIDSLFNEGVALSKGTDGGFFGQILPRLVKAVTETGDHILRFEPPELLDRDKFSWLKDEEFSRQTLAGVNPMSIRLVTEFPLKSKLEPEVYGPAESRITKEIVEREIKGVMTVEEALEQKKLFVLDYHDLLLPYVHKVRALDGTTLYGSRTLFFLTQGSTLRPIAIELTRPKSETQPQWAKVYTRGYDATECWLWKLAKAHVAAHDSGYHQLISHWLRTHGANEPYIIAANRQLSAMHPIYRLLHPHFRYTMEINALAREALINAGGIIEISFSPGKFSMELSSVGYRDQWRFDNQSLPGDLISRGMAEEDPTAEHGVKLLIEDYPYANDALLLWGSIKDWVTDYVTHYYPDDSLVASDSELQSWWAEVKSKGHPDKKEGWPALGTTSDLVQILTTIIWVSSGHHAAVNFGQYSYGGYFPNRPTTARKKMPDEDIDAGDRESFERFVVKPEEALLECFPSQLQATTVMSILDVLSNHSPDEEYLAEEAEPAWKEEPEIVAAFERYNGRTKEIEGIIDGRNADRKLRNRSGAGIVPYTLLKPFSEPGVTGKGVPNSISI</sequence>
<dbReference type="FunFam" id="1.20.245.10:FF:000002">
    <property type="entry name" value="Lipoxygenase"/>
    <property type="match status" value="1"/>
</dbReference>
<organism evidence="20 21">
    <name type="scientific">Aristolochia fimbriata</name>
    <name type="common">White veined hardy Dutchman's pipe vine</name>
    <dbReference type="NCBI Taxonomy" id="158543"/>
    <lineage>
        <taxon>Eukaryota</taxon>
        <taxon>Viridiplantae</taxon>
        <taxon>Streptophyta</taxon>
        <taxon>Embryophyta</taxon>
        <taxon>Tracheophyta</taxon>
        <taxon>Spermatophyta</taxon>
        <taxon>Magnoliopsida</taxon>
        <taxon>Magnoliidae</taxon>
        <taxon>Piperales</taxon>
        <taxon>Aristolochiaceae</taxon>
        <taxon>Aristolochia</taxon>
    </lineage>
</organism>
<keyword evidence="5" id="KW-0934">Plastid</keyword>
<keyword evidence="10" id="KW-0223">Dioxygenase</keyword>
<keyword evidence="4" id="KW-0150">Chloroplast</keyword>
<dbReference type="Gene3D" id="1.20.245.10">
    <property type="entry name" value="Lipoxygenase-1, Domain 5"/>
    <property type="match status" value="1"/>
</dbReference>
<evidence type="ECO:0000256" key="1">
    <source>
        <dbReference type="ARBA" id="ARBA00004229"/>
    </source>
</evidence>
<evidence type="ECO:0000256" key="7">
    <source>
        <dbReference type="ARBA" id="ARBA00022767"/>
    </source>
</evidence>
<keyword evidence="7 16" id="KW-0925">Oxylipin biosynthesis</keyword>
<evidence type="ECO:0000256" key="14">
    <source>
        <dbReference type="ARBA" id="ARBA00023160"/>
    </source>
</evidence>
<dbReference type="GO" id="GO:0046872">
    <property type="term" value="F:metal ion binding"/>
    <property type="evidence" value="ECO:0007669"/>
    <property type="project" value="UniProtKB-UniRule"/>
</dbReference>
<dbReference type="GO" id="GO:0006633">
    <property type="term" value="P:fatty acid biosynthetic process"/>
    <property type="evidence" value="ECO:0007669"/>
    <property type="project" value="UniProtKB-KW"/>
</dbReference>
<dbReference type="Gene3D" id="2.60.60.20">
    <property type="entry name" value="PLAT/LH2 domain"/>
    <property type="match status" value="1"/>
</dbReference>
<dbReference type="AlphaFoldDB" id="A0AAV7EPX9"/>
<dbReference type="FunFam" id="3.10.450.60:FF:000005">
    <property type="entry name" value="Lipoxygenase"/>
    <property type="match status" value="1"/>
</dbReference>
<evidence type="ECO:0000256" key="8">
    <source>
        <dbReference type="ARBA" id="ARBA00022832"/>
    </source>
</evidence>
<dbReference type="PROSITE" id="PS50095">
    <property type="entry name" value="PLAT"/>
    <property type="match status" value="1"/>
</dbReference>
<dbReference type="Pfam" id="PF01477">
    <property type="entry name" value="PLAT"/>
    <property type="match status" value="1"/>
</dbReference>
<dbReference type="Gene3D" id="4.10.375.10">
    <property type="entry name" value="Lipoxygenase-1, Domain 2"/>
    <property type="match status" value="1"/>
</dbReference>
<comment type="pathway">
    <text evidence="16">Lipid metabolism; oxylipin biosynthesis.</text>
</comment>
<protein>
    <recommendedName>
        <fullName evidence="16">Lipoxygenase</fullName>
        <ecNumber evidence="16">1.13.11.-</ecNumber>
    </recommendedName>
</protein>
<keyword evidence="3 16" id="KW-0444">Lipid biosynthesis</keyword>
<evidence type="ECO:0000256" key="6">
    <source>
        <dbReference type="ARBA" id="ARBA00022723"/>
    </source>
</evidence>
<evidence type="ECO:0000256" key="9">
    <source>
        <dbReference type="ARBA" id="ARBA00022946"/>
    </source>
</evidence>
<dbReference type="Gene3D" id="3.10.450.60">
    <property type="match status" value="1"/>
</dbReference>
<keyword evidence="6" id="KW-0479">Metal-binding</keyword>
<keyword evidence="11" id="KW-0560">Oxidoreductase</keyword>
<dbReference type="SMART" id="SM00308">
    <property type="entry name" value="LH2"/>
    <property type="match status" value="1"/>
</dbReference>
<proteinExistence type="inferred from homology"/>
<evidence type="ECO:0000256" key="3">
    <source>
        <dbReference type="ARBA" id="ARBA00022516"/>
    </source>
</evidence>
<keyword evidence="8" id="KW-0276">Fatty acid metabolism</keyword>
<dbReference type="EMBL" id="JAINDJ010000004">
    <property type="protein sequence ID" value="KAG9450644.1"/>
    <property type="molecule type" value="Genomic_DNA"/>
</dbReference>
<evidence type="ECO:0000256" key="12">
    <source>
        <dbReference type="ARBA" id="ARBA00023004"/>
    </source>
</evidence>
<comment type="similarity">
    <text evidence="2 16">Belongs to the lipoxygenase family.</text>
</comment>
<evidence type="ECO:0000256" key="4">
    <source>
        <dbReference type="ARBA" id="ARBA00022528"/>
    </source>
</evidence>